<evidence type="ECO:0000256" key="1">
    <source>
        <dbReference type="SAM" id="Coils"/>
    </source>
</evidence>
<gene>
    <name evidence="2" type="ORF">PEX2_028510</name>
</gene>
<dbReference type="OrthoDB" id="4367035at2759"/>
<evidence type="ECO:0000313" key="2">
    <source>
        <dbReference type="EMBL" id="KGO50286.1"/>
    </source>
</evidence>
<sequence length="124" mass="14506">MGSSRPLLFPTLAVQDLKLTDVETIFHLTQATNTDWDQFRVSFEVPDDCSMIRAQRRYEGRANCTVFGLSTDNEQFHFLRINNKGEGSDARINELEQIQRSEKKLETAHENDKLKNVLERYRDR</sequence>
<evidence type="ECO:0000313" key="3">
    <source>
        <dbReference type="Proteomes" id="UP000030143"/>
    </source>
</evidence>
<dbReference type="RefSeq" id="XP_016593537.1">
    <property type="nucleotide sequence ID" value="XM_016740126.1"/>
</dbReference>
<name>A0A0A2IVJ9_PENEN</name>
<dbReference type="PhylomeDB" id="A0A0A2IVJ9"/>
<accession>A0A0A2IVJ9</accession>
<protein>
    <submittedName>
        <fullName evidence="2">Uncharacterized protein</fullName>
    </submittedName>
</protein>
<organism evidence="2 3">
    <name type="scientific">Penicillium expansum</name>
    <name type="common">Blue mold rot fungus</name>
    <dbReference type="NCBI Taxonomy" id="27334"/>
    <lineage>
        <taxon>Eukaryota</taxon>
        <taxon>Fungi</taxon>
        <taxon>Dikarya</taxon>
        <taxon>Ascomycota</taxon>
        <taxon>Pezizomycotina</taxon>
        <taxon>Eurotiomycetes</taxon>
        <taxon>Eurotiomycetidae</taxon>
        <taxon>Eurotiales</taxon>
        <taxon>Aspergillaceae</taxon>
        <taxon>Penicillium</taxon>
    </lineage>
</organism>
<dbReference type="Proteomes" id="UP000030143">
    <property type="component" value="Unassembled WGS sequence"/>
</dbReference>
<dbReference type="GeneID" id="27675545"/>
<keyword evidence="1" id="KW-0175">Coiled coil</keyword>
<proteinExistence type="predicted"/>
<reference evidence="2 3" key="1">
    <citation type="journal article" date="2015" name="Mol. Plant Microbe Interact.">
        <title>Genome, transcriptome, and functional analyses of Penicillium expansum provide new insights into secondary metabolism and pathogenicity.</title>
        <authorList>
            <person name="Ballester A.R."/>
            <person name="Marcet-Houben M."/>
            <person name="Levin E."/>
            <person name="Sela N."/>
            <person name="Selma-Lazaro C."/>
            <person name="Carmona L."/>
            <person name="Wisniewski M."/>
            <person name="Droby S."/>
            <person name="Gonzalez-Candelas L."/>
            <person name="Gabaldon T."/>
        </authorList>
    </citation>
    <scope>NUCLEOTIDE SEQUENCE [LARGE SCALE GENOMIC DNA]</scope>
    <source>
        <strain evidence="2 3">MD-8</strain>
    </source>
</reference>
<dbReference type="AlphaFoldDB" id="A0A0A2IVJ9"/>
<comment type="caution">
    <text evidence="2">The sequence shown here is derived from an EMBL/GenBank/DDBJ whole genome shotgun (WGS) entry which is preliminary data.</text>
</comment>
<dbReference type="EMBL" id="JQFZ01000344">
    <property type="protein sequence ID" value="KGO50286.1"/>
    <property type="molecule type" value="Genomic_DNA"/>
</dbReference>
<feature type="coiled-coil region" evidence="1">
    <location>
        <begin position="91"/>
        <end position="124"/>
    </location>
</feature>
<dbReference type="VEuPathDB" id="FungiDB:PEXP_067000"/>
<keyword evidence="3" id="KW-1185">Reference proteome</keyword>
<dbReference type="HOGENOM" id="CLU_2004673_0_0_1"/>